<dbReference type="RefSeq" id="WP_322854031.1">
    <property type="nucleotide sequence ID" value="NZ_JAYDCJ010000001.1"/>
</dbReference>
<accession>A0ABU5NUN5</accession>
<sequence length="83" mass="9317">MELKIKSRKLDRLLTFSRPGGTYIYVDANGRAGTQGEQICKGGETNQGQCLSYRGDDKKAFEAICRKWLSDHIYKTKTAGWGV</sequence>
<keyword evidence="2" id="KW-1185">Reference proteome</keyword>
<protein>
    <submittedName>
        <fullName evidence="1">Uncharacterized protein</fullName>
    </submittedName>
</protein>
<proteinExistence type="predicted"/>
<dbReference type="Proteomes" id="UP001305746">
    <property type="component" value="Unassembled WGS sequence"/>
</dbReference>
<evidence type="ECO:0000313" key="1">
    <source>
        <dbReference type="EMBL" id="MEA1079511.1"/>
    </source>
</evidence>
<comment type="caution">
    <text evidence="1">The sequence shown here is derived from an EMBL/GenBank/DDBJ whole genome shotgun (WGS) entry which is preliminary data.</text>
</comment>
<organism evidence="1 2">
    <name type="scientific">Marinobacter qingdaonensis</name>
    <dbReference type="NCBI Taxonomy" id="3108486"/>
    <lineage>
        <taxon>Bacteria</taxon>
        <taxon>Pseudomonadati</taxon>
        <taxon>Pseudomonadota</taxon>
        <taxon>Gammaproteobacteria</taxon>
        <taxon>Pseudomonadales</taxon>
        <taxon>Marinobacteraceae</taxon>
        <taxon>Marinobacter</taxon>
    </lineage>
</organism>
<name>A0ABU5NUN5_9GAMM</name>
<reference evidence="1 2" key="1">
    <citation type="submission" date="2023-12" db="EMBL/GenBank/DDBJ databases">
        <title>Marinobacter qingdaonensis sp. nov., isolated from the intertidal sediment of Qingdao, PR China.</title>
        <authorList>
            <person name="Li Y."/>
        </authorList>
    </citation>
    <scope>NUCLEOTIDE SEQUENCE [LARGE SCALE GENOMIC DNA]</scope>
    <source>
        <strain evidence="1 2">ASW11-75</strain>
    </source>
</reference>
<evidence type="ECO:0000313" key="2">
    <source>
        <dbReference type="Proteomes" id="UP001305746"/>
    </source>
</evidence>
<gene>
    <name evidence="1" type="ORF">U5822_02445</name>
</gene>
<dbReference type="EMBL" id="JAYDCJ010000001">
    <property type="protein sequence ID" value="MEA1079511.1"/>
    <property type="molecule type" value="Genomic_DNA"/>
</dbReference>